<comment type="caution">
    <text evidence="7">The sequence shown here is derived from an EMBL/GenBank/DDBJ whole genome shotgun (WGS) entry which is preliminary data.</text>
</comment>
<feature type="transmembrane region" description="Helical" evidence="6">
    <location>
        <begin position="144"/>
        <end position="174"/>
    </location>
</feature>
<dbReference type="PANTHER" id="PTHR30086:SF20">
    <property type="entry name" value="ARGININE EXPORTER PROTEIN ARGO-RELATED"/>
    <property type="match status" value="1"/>
</dbReference>
<feature type="transmembrane region" description="Helical" evidence="6">
    <location>
        <begin position="38"/>
        <end position="64"/>
    </location>
</feature>
<organism evidence="7 8">
    <name type="scientific">Zeimonas arvi</name>
    <dbReference type="NCBI Taxonomy" id="2498847"/>
    <lineage>
        <taxon>Bacteria</taxon>
        <taxon>Pseudomonadati</taxon>
        <taxon>Pseudomonadota</taxon>
        <taxon>Betaproteobacteria</taxon>
        <taxon>Burkholderiales</taxon>
        <taxon>Burkholderiaceae</taxon>
        <taxon>Zeimonas</taxon>
    </lineage>
</organism>
<dbReference type="PIRSF" id="PIRSF006324">
    <property type="entry name" value="LeuE"/>
    <property type="match status" value="1"/>
</dbReference>
<comment type="subcellular location">
    <subcellularLocation>
        <location evidence="1">Cell membrane</location>
        <topology evidence="1">Multi-pass membrane protein</topology>
    </subcellularLocation>
</comment>
<evidence type="ECO:0000256" key="3">
    <source>
        <dbReference type="ARBA" id="ARBA00022692"/>
    </source>
</evidence>
<dbReference type="Pfam" id="PF01810">
    <property type="entry name" value="LysE"/>
    <property type="match status" value="1"/>
</dbReference>
<feature type="transmembrane region" description="Helical" evidence="6">
    <location>
        <begin position="70"/>
        <end position="91"/>
    </location>
</feature>
<keyword evidence="4 6" id="KW-1133">Transmembrane helix</keyword>
<keyword evidence="8" id="KW-1185">Reference proteome</keyword>
<evidence type="ECO:0000313" key="7">
    <source>
        <dbReference type="EMBL" id="TXL63746.1"/>
    </source>
</evidence>
<dbReference type="RefSeq" id="WP_147705440.1">
    <property type="nucleotide sequence ID" value="NZ_VDUY01000007.1"/>
</dbReference>
<gene>
    <name evidence="7" type="ORF">FHP08_15675</name>
</gene>
<proteinExistence type="predicted"/>
<dbReference type="EMBL" id="VDUY01000007">
    <property type="protein sequence ID" value="TXL63746.1"/>
    <property type="molecule type" value="Genomic_DNA"/>
</dbReference>
<evidence type="ECO:0000256" key="4">
    <source>
        <dbReference type="ARBA" id="ARBA00022989"/>
    </source>
</evidence>
<dbReference type="Proteomes" id="UP000321548">
    <property type="component" value="Unassembled WGS sequence"/>
</dbReference>
<evidence type="ECO:0000256" key="1">
    <source>
        <dbReference type="ARBA" id="ARBA00004651"/>
    </source>
</evidence>
<sequence>MPVETLSAFFAASVLLGLSPGPDNLFVMMQSAMHGRAAGLRVVLGLCTGLLVHTAAVAAGLAAVFAASEIAFQALKAAGALYLLWLAWQAFRAPVDAPADGRAPRLAGWALYRRGVLMNLTNPKVSIFFLAFLPQFADPARGPLAAQIVLLGAVFILATLLVFGAIAWFAGSLGGWFGRSRAARRALNLAAGTVFAALAARLAFVQR</sequence>
<dbReference type="GO" id="GO:0015171">
    <property type="term" value="F:amino acid transmembrane transporter activity"/>
    <property type="evidence" value="ECO:0007669"/>
    <property type="project" value="TreeGrafter"/>
</dbReference>
<dbReference type="InterPro" id="IPR001123">
    <property type="entry name" value="LeuE-type"/>
</dbReference>
<feature type="transmembrane region" description="Helical" evidence="6">
    <location>
        <begin position="186"/>
        <end position="204"/>
    </location>
</feature>
<evidence type="ECO:0000256" key="2">
    <source>
        <dbReference type="ARBA" id="ARBA00022475"/>
    </source>
</evidence>
<keyword evidence="5 6" id="KW-0472">Membrane</keyword>
<dbReference type="OrthoDB" id="9804822at2"/>
<dbReference type="GO" id="GO:0005886">
    <property type="term" value="C:plasma membrane"/>
    <property type="evidence" value="ECO:0007669"/>
    <property type="project" value="UniProtKB-SubCell"/>
</dbReference>
<reference evidence="7 8" key="1">
    <citation type="submission" date="2019-06" db="EMBL/GenBank/DDBJ databases">
        <title>Quisquiliibacterium sp. nov., isolated from a maize field.</title>
        <authorList>
            <person name="Lin S.-Y."/>
            <person name="Tsai C.-F."/>
            <person name="Young C.-C."/>
        </authorList>
    </citation>
    <scope>NUCLEOTIDE SEQUENCE [LARGE SCALE GENOMIC DNA]</scope>
    <source>
        <strain evidence="7 8">CC-CFT501</strain>
    </source>
</reference>
<keyword evidence="3 6" id="KW-0812">Transmembrane</keyword>
<evidence type="ECO:0000313" key="8">
    <source>
        <dbReference type="Proteomes" id="UP000321548"/>
    </source>
</evidence>
<name>A0A5C8NRF0_9BURK</name>
<dbReference type="AlphaFoldDB" id="A0A5C8NRF0"/>
<dbReference type="PANTHER" id="PTHR30086">
    <property type="entry name" value="ARGININE EXPORTER PROTEIN ARGO"/>
    <property type="match status" value="1"/>
</dbReference>
<accession>A0A5C8NRF0</accession>
<feature type="transmembrane region" description="Helical" evidence="6">
    <location>
        <begin position="6"/>
        <end position="26"/>
    </location>
</feature>
<evidence type="ECO:0000256" key="5">
    <source>
        <dbReference type="ARBA" id="ARBA00023136"/>
    </source>
</evidence>
<evidence type="ECO:0000256" key="6">
    <source>
        <dbReference type="SAM" id="Phobius"/>
    </source>
</evidence>
<keyword evidence="2" id="KW-1003">Cell membrane</keyword>
<protein>
    <submittedName>
        <fullName evidence="7">LysE family translocator</fullName>
    </submittedName>
</protein>